<evidence type="ECO:0000313" key="2">
    <source>
        <dbReference type="EMBL" id="HIW96505.1"/>
    </source>
</evidence>
<protein>
    <submittedName>
        <fullName evidence="2">Uncharacterized protein</fullName>
    </submittedName>
</protein>
<reference evidence="2" key="2">
    <citation type="submission" date="2021-04" db="EMBL/GenBank/DDBJ databases">
        <authorList>
            <person name="Gilroy R."/>
        </authorList>
    </citation>
    <scope>NUCLEOTIDE SEQUENCE</scope>
    <source>
        <strain evidence="2">4376</strain>
    </source>
</reference>
<reference evidence="2" key="1">
    <citation type="journal article" date="2021" name="PeerJ">
        <title>Extensive microbial diversity within the chicken gut microbiome revealed by metagenomics and culture.</title>
        <authorList>
            <person name="Gilroy R."/>
            <person name="Ravi A."/>
            <person name="Getino M."/>
            <person name="Pursley I."/>
            <person name="Horton D.L."/>
            <person name="Alikhan N.F."/>
            <person name="Baker D."/>
            <person name="Gharbi K."/>
            <person name="Hall N."/>
            <person name="Watson M."/>
            <person name="Adriaenssens E.M."/>
            <person name="Foster-Nyarko E."/>
            <person name="Jarju S."/>
            <person name="Secka A."/>
            <person name="Antonio M."/>
            <person name="Oren A."/>
            <person name="Chaudhuri R.R."/>
            <person name="La Ragione R."/>
            <person name="Hildebrand F."/>
            <person name="Pallen M.J."/>
        </authorList>
    </citation>
    <scope>NUCLEOTIDE SEQUENCE</scope>
    <source>
        <strain evidence="2">4376</strain>
    </source>
</reference>
<evidence type="ECO:0000256" key="1">
    <source>
        <dbReference type="SAM" id="MobiDB-lite"/>
    </source>
</evidence>
<dbReference type="EMBL" id="DXFZ01000104">
    <property type="protein sequence ID" value="HIW96505.1"/>
    <property type="molecule type" value="Genomic_DNA"/>
</dbReference>
<feature type="compositionally biased region" description="Low complexity" evidence="1">
    <location>
        <begin position="26"/>
        <end position="42"/>
    </location>
</feature>
<feature type="compositionally biased region" description="Low complexity" evidence="1">
    <location>
        <begin position="102"/>
        <end position="111"/>
    </location>
</feature>
<gene>
    <name evidence="2" type="ORF">H9867_08530</name>
</gene>
<sequence>MSEPPAIAPALSVATNATRTALTGFSASAPPAATPATSPRTSNNSAGQLASNPRRTIASNASGPTTTTDVPATGCRAMASPTAVTPSTHPPGCGTGTIPDTSSHGAAAAHASGISAGTVTTPTAPAACATIAASPPMTRRYSRP</sequence>
<feature type="region of interest" description="Disordered" evidence="1">
    <location>
        <begin position="24"/>
        <end position="111"/>
    </location>
</feature>
<dbReference type="Proteomes" id="UP000824189">
    <property type="component" value="Unassembled WGS sequence"/>
</dbReference>
<feature type="compositionally biased region" description="Polar residues" evidence="1">
    <location>
        <begin position="43"/>
        <end position="70"/>
    </location>
</feature>
<dbReference type="AlphaFoldDB" id="A0A9D1RZJ3"/>
<comment type="caution">
    <text evidence="2">The sequence shown here is derived from an EMBL/GenBank/DDBJ whole genome shotgun (WGS) entry which is preliminary data.</text>
</comment>
<accession>A0A9D1RZJ3</accession>
<organism evidence="2 3">
    <name type="scientific">Candidatus Corynebacterium gallistercoris</name>
    <dbReference type="NCBI Taxonomy" id="2838530"/>
    <lineage>
        <taxon>Bacteria</taxon>
        <taxon>Bacillati</taxon>
        <taxon>Actinomycetota</taxon>
        <taxon>Actinomycetes</taxon>
        <taxon>Mycobacteriales</taxon>
        <taxon>Corynebacteriaceae</taxon>
        <taxon>Corynebacterium</taxon>
    </lineage>
</organism>
<evidence type="ECO:0000313" key="3">
    <source>
        <dbReference type="Proteomes" id="UP000824189"/>
    </source>
</evidence>
<proteinExistence type="predicted"/>
<name>A0A9D1RZJ3_9CORY</name>